<protein>
    <submittedName>
        <fullName evidence="3">Uncharacterized protein</fullName>
    </submittedName>
</protein>
<keyword evidence="4" id="KW-1185">Reference proteome</keyword>
<feature type="transmembrane region" description="Helical" evidence="2">
    <location>
        <begin position="64"/>
        <end position="92"/>
    </location>
</feature>
<keyword evidence="2" id="KW-1133">Transmembrane helix</keyword>
<evidence type="ECO:0000313" key="3">
    <source>
        <dbReference type="EMBL" id="OMJ94166.1"/>
    </source>
</evidence>
<dbReference type="Proteomes" id="UP000187209">
    <property type="component" value="Unassembled WGS sequence"/>
</dbReference>
<feature type="transmembrane region" description="Helical" evidence="2">
    <location>
        <begin position="146"/>
        <end position="166"/>
    </location>
</feature>
<reference evidence="3 4" key="1">
    <citation type="submission" date="2016-11" db="EMBL/GenBank/DDBJ databases">
        <title>The macronuclear genome of Stentor coeruleus: a giant cell with tiny introns.</title>
        <authorList>
            <person name="Slabodnick M."/>
            <person name="Ruby J.G."/>
            <person name="Reiff S.B."/>
            <person name="Swart E.C."/>
            <person name="Gosai S."/>
            <person name="Prabakaran S."/>
            <person name="Witkowska E."/>
            <person name="Larue G.E."/>
            <person name="Fisher S."/>
            <person name="Freeman R.M."/>
            <person name="Gunawardena J."/>
            <person name="Chu W."/>
            <person name="Stover N.A."/>
            <person name="Gregory B.D."/>
            <person name="Nowacki M."/>
            <person name="Derisi J."/>
            <person name="Roy S.W."/>
            <person name="Marshall W.F."/>
            <person name="Sood P."/>
        </authorList>
    </citation>
    <scope>NUCLEOTIDE SEQUENCE [LARGE SCALE GENOMIC DNA]</scope>
    <source>
        <strain evidence="3">WM001</strain>
    </source>
</reference>
<feature type="region of interest" description="Disordered" evidence="1">
    <location>
        <begin position="1"/>
        <end position="25"/>
    </location>
</feature>
<keyword evidence="2" id="KW-0812">Transmembrane</keyword>
<gene>
    <name evidence="3" type="ORF">SteCoe_2647</name>
</gene>
<sequence length="184" mass="21701">MNVMYEIQEEHDERDDREDREEDANTQRNLAVFERLPTEYGEEEEELDYEIIAKELSKYIETSISLLCVLLLLEFIISFNIDLVISLTPMFLLDFKRLLLQTFRLKNYQTFLDENIAKVSSAKNIIQSLGNLTFYSMLVMYYYNPGFLLLFTIIPLILSSFIGFFIKIKATNQCQLFSIIVRDN</sequence>
<dbReference type="EMBL" id="MPUH01000030">
    <property type="protein sequence ID" value="OMJ94166.1"/>
    <property type="molecule type" value="Genomic_DNA"/>
</dbReference>
<evidence type="ECO:0000313" key="4">
    <source>
        <dbReference type="Proteomes" id="UP000187209"/>
    </source>
</evidence>
<evidence type="ECO:0000256" key="2">
    <source>
        <dbReference type="SAM" id="Phobius"/>
    </source>
</evidence>
<keyword evidence="2" id="KW-0472">Membrane</keyword>
<feature type="compositionally biased region" description="Acidic residues" evidence="1">
    <location>
        <begin position="7"/>
        <end position="24"/>
    </location>
</feature>
<evidence type="ECO:0000256" key="1">
    <source>
        <dbReference type="SAM" id="MobiDB-lite"/>
    </source>
</evidence>
<dbReference type="AlphaFoldDB" id="A0A1R2CYS5"/>
<organism evidence="3 4">
    <name type="scientific">Stentor coeruleus</name>
    <dbReference type="NCBI Taxonomy" id="5963"/>
    <lineage>
        <taxon>Eukaryota</taxon>
        <taxon>Sar</taxon>
        <taxon>Alveolata</taxon>
        <taxon>Ciliophora</taxon>
        <taxon>Postciliodesmatophora</taxon>
        <taxon>Heterotrichea</taxon>
        <taxon>Heterotrichida</taxon>
        <taxon>Stentoridae</taxon>
        <taxon>Stentor</taxon>
    </lineage>
</organism>
<name>A0A1R2CYS5_9CILI</name>
<proteinExistence type="predicted"/>
<comment type="caution">
    <text evidence="3">The sequence shown here is derived from an EMBL/GenBank/DDBJ whole genome shotgun (WGS) entry which is preliminary data.</text>
</comment>
<accession>A0A1R2CYS5</accession>